<dbReference type="EMBL" id="LWDV01000009">
    <property type="protein sequence ID" value="OCL26215.1"/>
    <property type="molecule type" value="Genomic_DNA"/>
</dbReference>
<dbReference type="AlphaFoldDB" id="A0A1C0A7H4"/>
<dbReference type="OrthoDB" id="9806522at2"/>
<protein>
    <submittedName>
        <fullName evidence="10">Cation diffusion facilitator family transporter</fullName>
    </submittedName>
</protein>
<feature type="domain" description="Cation efflux protein cytoplasmic" evidence="9">
    <location>
        <begin position="212"/>
        <end position="290"/>
    </location>
</feature>
<dbReference type="InterPro" id="IPR036837">
    <property type="entry name" value="Cation_efflux_CTD_sf"/>
</dbReference>
<evidence type="ECO:0000256" key="5">
    <source>
        <dbReference type="ARBA" id="ARBA00022989"/>
    </source>
</evidence>
<comment type="caution">
    <text evidence="10">The sequence shown here is derived from an EMBL/GenBank/DDBJ whole genome shotgun (WGS) entry which is preliminary data.</text>
</comment>
<dbReference type="Gene3D" id="3.30.70.1350">
    <property type="entry name" value="Cation efflux protein, cytoplasmic domain"/>
    <property type="match status" value="1"/>
</dbReference>
<name>A0A1C0A7H4_9FIRM</name>
<evidence type="ECO:0000256" key="2">
    <source>
        <dbReference type="ARBA" id="ARBA00008114"/>
    </source>
</evidence>
<dbReference type="NCBIfam" id="TIGR01297">
    <property type="entry name" value="CDF"/>
    <property type="match status" value="1"/>
</dbReference>
<accession>A0A1C0A7H4</accession>
<keyword evidence="11" id="KW-1185">Reference proteome</keyword>
<dbReference type="Pfam" id="PF16916">
    <property type="entry name" value="ZT_dimer"/>
    <property type="match status" value="1"/>
</dbReference>
<evidence type="ECO:0000256" key="1">
    <source>
        <dbReference type="ARBA" id="ARBA00004141"/>
    </source>
</evidence>
<evidence type="ECO:0000259" key="9">
    <source>
        <dbReference type="Pfam" id="PF16916"/>
    </source>
</evidence>
<dbReference type="PANTHER" id="PTHR43840:SF15">
    <property type="entry name" value="MITOCHONDRIAL METAL TRANSPORTER 1-RELATED"/>
    <property type="match status" value="1"/>
</dbReference>
<dbReference type="InterPro" id="IPR027469">
    <property type="entry name" value="Cation_efflux_TMD_sf"/>
</dbReference>
<feature type="domain" description="Cation efflux protein transmembrane" evidence="8">
    <location>
        <begin position="16"/>
        <end position="207"/>
    </location>
</feature>
<gene>
    <name evidence="10" type="ORF">U472_09390</name>
</gene>
<evidence type="ECO:0000256" key="4">
    <source>
        <dbReference type="ARBA" id="ARBA00022692"/>
    </source>
</evidence>
<dbReference type="SUPFAM" id="SSF160240">
    <property type="entry name" value="Cation efflux protein cytoplasmic domain-like"/>
    <property type="match status" value="1"/>
</dbReference>
<dbReference type="PANTHER" id="PTHR43840">
    <property type="entry name" value="MITOCHONDRIAL METAL TRANSPORTER 1-RELATED"/>
    <property type="match status" value="1"/>
</dbReference>
<dbReference type="Gene3D" id="1.20.1510.10">
    <property type="entry name" value="Cation efflux protein transmembrane domain"/>
    <property type="match status" value="1"/>
</dbReference>
<keyword evidence="3" id="KW-0813">Transport</keyword>
<comment type="similarity">
    <text evidence="2">Belongs to the cation diffusion facilitator (CDF) transporter (TC 2.A.4) family.</text>
</comment>
<keyword evidence="4 7" id="KW-0812">Transmembrane</keyword>
<dbReference type="GO" id="GO:0016020">
    <property type="term" value="C:membrane"/>
    <property type="evidence" value="ECO:0007669"/>
    <property type="project" value="UniProtKB-SubCell"/>
</dbReference>
<sequence>MKQAERTRIGNRISKITIFWNLLLSFIKLLAGIIGRSSAMIADGVHSLSDIISTVAVMIGLHMAQKPEDDDHPYGHEKIKPVIAKILATILFITALGIGYDGIHRIKLGTYQTPGMVTLYTAILSIIIKEWMYRYTIKGAKKLDSSALLADAWHHRSDVFSSIGTLIAITGARFGYPILDPIASLVISLLIIKVSLEIYKQSINQLVDYAGDKDTIEQIRADISVVKGVIEINTLKTRIHANKIYVDVAIAVDGNLSVIEGHQIARKVHDKIEDNNTYKVKHCMVHVDPYHQGKIS</sequence>
<dbReference type="RefSeq" id="WP_068717814.1">
    <property type="nucleotide sequence ID" value="NZ_LWDV01000009.1"/>
</dbReference>
<dbReference type="InterPro" id="IPR027470">
    <property type="entry name" value="Cation_efflux_CTD"/>
</dbReference>
<evidence type="ECO:0000313" key="10">
    <source>
        <dbReference type="EMBL" id="OCL26215.1"/>
    </source>
</evidence>
<evidence type="ECO:0000256" key="7">
    <source>
        <dbReference type="SAM" id="Phobius"/>
    </source>
</evidence>
<evidence type="ECO:0000259" key="8">
    <source>
        <dbReference type="Pfam" id="PF01545"/>
    </source>
</evidence>
<reference evidence="11" key="1">
    <citation type="submission" date="2016-07" db="EMBL/GenBank/DDBJ databases">
        <authorList>
            <person name="Florea S."/>
            <person name="Webb J.S."/>
            <person name="Jaromczyk J."/>
            <person name="Schardl C.L."/>
        </authorList>
    </citation>
    <scope>NUCLEOTIDE SEQUENCE [LARGE SCALE GENOMIC DNA]</scope>
    <source>
        <strain evidence="11">Z6</strain>
    </source>
</reference>
<keyword evidence="5 7" id="KW-1133">Transmembrane helix</keyword>
<keyword evidence="6 7" id="KW-0472">Membrane</keyword>
<dbReference type="Proteomes" id="UP000093514">
    <property type="component" value="Unassembled WGS sequence"/>
</dbReference>
<dbReference type="Pfam" id="PF01545">
    <property type="entry name" value="Cation_efflux"/>
    <property type="match status" value="1"/>
</dbReference>
<comment type="subcellular location">
    <subcellularLocation>
        <location evidence="1">Membrane</location>
        <topology evidence="1">Multi-pass membrane protein</topology>
    </subcellularLocation>
</comment>
<dbReference type="GO" id="GO:0008324">
    <property type="term" value="F:monoatomic cation transmembrane transporter activity"/>
    <property type="evidence" value="ECO:0007669"/>
    <property type="project" value="InterPro"/>
</dbReference>
<feature type="transmembrane region" description="Helical" evidence="7">
    <location>
        <begin position="40"/>
        <end position="61"/>
    </location>
</feature>
<reference evidence="10 11" key="2">
    <citation type="submission" date="2016-08" db="EMBL/GenBank/DDBJ databases">
        <title>Orenia metallireducens sp. nov. strain Z6, a Novel Metal-reducing Firmicute from the Deep Subsurface.</title>
        <authorList>
            <person name="Maxim B.I."/>
            <person name="Kenneth K."/>
            <person name="Flynn T.M."/>
            <person name="Oloughlin E.J."/>
            <person name="Locke R.A."/>
            <person name="Weber J.R."/>
            <person name="Egan S.M."/>
            <person name="Mackie R.I."/>
            <person name="Cann I.K."/>
        </authorList>
    </citation>
    <scope>NUCLEOTIDE SEQUENCE [LARGE SCALE GENOMIC DNA]</scope>
    <source>
        <strain evidence="10 11">Z6</strain>
    </source>
</reference>
<proteinExistence type="inferred from homology"/>
<dbReference type="FunFam" id="1.20.1510.10:FF:000006">
    <property type="entry name" value="Divalent cation efflux transporter"/>
    <property type="match status" value="1"/>
</dbReference>
<feature type="transmembrane region" description="Helical" evidence="7">
    <location>
        <begin position="115"/>
        <end position="133"/>
    </location>
</feature>
<evidence type="ECO:0000313" key="11">
    <source>
        <dbReference type="Proteomes" id="UP000093514"/>
    </source>
</evidence>
<organism evidence="10 11">
    <name type="scientific">Orenia metallireducens</name>
    <dbReference type="NCBI Taxonomy" id="1413210"/>
    <lineage>
        <taxon>Bacteria</taxon>
        <taxon>Bacillati</taxon>
        <taxon>Bacillota</taxon>
        <taxon>Clostridia</taxon>
        <taxon>Halanaerobiales</taxon>
        <taxon>Halobacteroidaceae</taxon>
        <taxon>Orenia</taxon>
    </lineage>
</organism>
<dbReference type="InterPro" id="IPR058533">
    <property type="entry name" value="Cation_efflux_TM"/>
</dbReference>
<evidence type="ECO:0000256" key="6">
    <source>
        <dbReference type="ARBA" id="ARBA00023136"/>
    </source>
</evidence>
<evidence type="ECO:0000256" key="3">
    <source>
        <dbReference type="ARBA" id="ARBA00022448"/>
    </source>
</evidence>
<dbReference type="InterPro" id="IPR050291">
    <property type="entry name" value="CDF_Transporter"/>
</dbReference>
<dbReference type="InterPro" id="IPR002524">
    <property type="entry name" value="Cation_efflux"/>
</dbReference>
<dbReference type="SUPFAM" id="SSF161111">
    <property type="entry name" value="Cation efflux protein transmembrane domain-like"/>
    <property type="match status" value="1"/>
</dbReference>
<feature type="transmembrane region" description="Helical" evidence="7">
    <location>
        <begin position="82"/>
        <end position="103"/>
    </location>
</feature>
<feature type="transmembrane region" description="Helical" evidence="7">
    <location>
        <begin position="12"/>
        <end position="34"/>
    </location>
</feature>